<feature type="region of interest" description="Disordered" evidence="1">
    <location>
        <begin position="54"/>
        <end position="78"/>
    </location>
</feature>
<dbReference type="RefSeq" id="WP_380502460.1">
    <property type="nucleotide sequence ID" value="NZ_JBHEZX010000002.1"/>
</dbReference>
<dbReference type="EMBL" id="JBHEZX010000002">
    <property type="protein sequence ID" value="MFC1408501.1"/>
    <property type="molecule type" value="Genomic_DNA"/>
</dbReference>
<gene>
    <name evidence="3" type="ORF">ACEZDG_04335</name>
</gene>
<reference evidence="3 4" key="1">
    <citation type="submission" date="2024-09" db="EMBL/GenBank/DDBJ databases">
        <authorList>
            <person name="Lee S.D."/>
        </authorList>
    </citation>
    <scope>NUCLEOTIDE SEQUENCE [LARGE SCALE GENOMIC DNA]</scope>
    <source>
        <strain evidence="3 4">N1-1</strain>
    </source>
</reference>
<dbReference type="Proteomes" id="UP001592582">
    <property type="component" value="Unassembled WGS sequence"/>
</dbReference>
<evidence type="ECO:0000313" key="4">
    <source>
        <dbReference type="Proteomes" id="UP001592582"/>
    </source>
</evidence>
<sequence length="345" mass="34644">MPIAENSDPCASDEPEPTGADPFAGLVLDEDFVRGAGIKEPTARTRMLTARWRMERPVDPGGRRWSRDDPGPTRRRTKRARLASRLGTGVVIAIAVAVALVVIGTVPGGGPFSSGGSPRDVLPAHAAGSPRPSTDVALSGGGTSDGSECGKQGFHHFTGTDTAAPAGTVAASSASGPSDTAPPGPELTLGSYGFSQDAGEPGHFTIDLLFGPGASRSLDLSLPLGPQGVAVEIEGPDGLVGGAYGLPAKLGDGTARTPQGKISIGSSDGATAEVTLPAQALCPGIDALGVQQRLSPPIDSTNTITGPAPYTLTVSIADPAIGALRRATGSPLQGDVLSGTNQLPQ</sequence>
<protein>
    <submittedName>
        <fullName evidence="3">Uncharacterized protein</fullName>
    </submittedName>
</protein>
<name>A0ABV6V4F6_9ACTN</name>
<keyword evidence="2" id="KW-1133">Transmembrane helix</keyword>
<evidence type="ECO:0000256" key="2">
    <source>
        <dbReference type="SAM" id="Phobius"/>
    </source>
</evidence>
<proteinExistence type="predicted"/>
<keyword evidence="2" id="KW-0812">Transmembrane</keyword>
<feature type="region of interest" description="Disordered" evidence="1">
    <location>
        <begin position="114"/>
        <end position="162"/>
    </location>
</feature>
<feature type="region of interest" description="Disordered" evidence="1">
    <location>
        <begin position="1"/>
        <end position="23"/>
    </location>
</feature>
<feature type="compositionally biased region" description="Basic and acidic residues" evidence="1">
    <location>
        <begin position="54"/>
        <end position="72"/>
    </location>
</feature>
<organism evidence="3 4">
    <name type="scientific">Streptacidiphilus alkalitolerans</name>
    <dbReference type="NCBI Taxonomy" id="3342712"/>
    <lineage>
        <taxon>Bacteria</taxon>
        <taxon>Bacillati</taxon>
        <taxon>Actinomycetota</taxon>
        <taxon>Actinomycetes</taxon>
        <taxon>Kitasatosporales</taxon>
        <taxon>Streptomycetaceae</taxon>
        <taxon>Streptacidiphilus</taxon>
    </lineage>
</organism>
<evidence type="ECO:0000313" key="3">
    <source>
        <dbReference type="EMBL" id="MFC1408501.1"/>
    </source>
</evidence>
<evidence type="ECO:0000256" key="1">
    <source>
        <dbReference type="SAM" id="MobiDB-lite"/>
    </source>
</evidence>
<keyword evidence="4" id="KW-1185">Reference proteome</keyword>
<keyword evidence="2" id="KW-0472">Membrane</keyword>
<accession>A0ABV6V4F6</accession>
<feature type="transmembrane region" description="Helical" evidence="2">
    <location>
        <begin position="82"/>
        <end position="104"/>
    </location>
</feature>
<comment type="caution">
    <text evidence="3">The sequence shown here is derived from an EMBL/GenBank/DDBJ whole genome shotgun (WGS) entry which is preliminary data.</text>
</comment>